<evidence type="ECO:0000313" key="7">
    <source>
        <dbReference type="EMBL" id="MFL2102803.1"/>
    </source>
</evidence>
<keyword evidence="7" id="KW-0969">Cilium</keyword>
<dbReference type="PRINTS" id="PR00207">
    <property type="entry name" value="FLAGELLIN"/>
</dbReference>
<dbReference type="SUPFAM" id="SSF64518">
    <property type="entry name" value="Phase 1 flagellin"/>
    <property type="match status" value="1"/>
</dbReference>
<keyword evidence="7" id="KW-0966">Cell projection</keyword>
<comment type="function">
    <text evidence="4">Flagellin is the subunit protein which polymerizes to form the filaments of bacterial flagella.</text>
</comment>
<sequence length="374" mass="39745">MRINTNTAAMNTYSRLGQANKAKGNSLAKLSSGLRINKAGDDAAGLSISEKMKNQISGLKQASRNAQDGISLIQTAEGALNETHSILNRMRDLSVQSASDTNTEEDRGNIQKEMDQLSKEITRISDNTQFNGQDLLKDGFSATFQIGANKGQNMTLDINEMSANSLGVEGKAYSEDIGNLSVTTGNNKTTVELVVGTSGTTETTAKKTDDAIVVTMKSSDGNDSTATTADIKSALESEGLTVEYKGSESGTTVQAAAVGETTISTLNTEASKEFGIDVSSQTAANDAIETIDNAIKTVSEERSNLGATQNRLDHTINNLTTTRENLTEANSRIRDVDMAEEMMDFTKSNILSQASTAMLAQANQMPQGVLQLLG</sequence>
<dbReference type="Gene3D" id="6.10.10.10">
    <property type="entry name" value="Flagellar export chaperone, C-terminal domain"/>
    <property type="match status" value="1"/>
</dbReference>
<dbReference type="InterPro" id="IPR046358">
    <property type="entry name" value="Flagellin_C"/>
</dbReference>
<evidence type="ECO:0000259" key="6">
    <source>
        <dbReference type="Pfam" id="PF00700"/>
    </source>
</evidence>
<dbReference type="RefSeq" id="WP_407142095.1">
    <property type="nucleotide sequence ID" value="NZ_JBGQQI010000020.1"/>
</dbReference>
<dbReference type="PANTHER" id="PTHR42792:SF2">
    <property type="entry name" value="FLAGELLIN"/>
    <property type="match status" value="1"/>
</dbReference>
<proteinExistence type="inferred from homology"/>
<evidence type="ECO:0000313" key="8">
    <source>
        <dbReference type="Proteomes" id="UP001625374"/>
    </source>
</evidence>
<evidence type="ECO:0000256" key="2">
    <source>
        <dbReference type="ARBA" id="ARBA00020110"/>
    </source>
</evidence>
<comment type="subcellular location">
    <subcellularLocation>
        <location evidence="4">Secreted</location>
    </subcellularLocation>
    <subcellularLocation>
        <location evidence="4">Bacterial flagellum</location>
    </subcellularLocation>
</comment>
<evidence type="ECO:0000256" key="3">
    <source>
        <dbReference type="ARBA" id="ARBA00023143"/>
    </source>
</evidence>
<evidence type="ECO:0000256" key="1">
    <source>
        <dbReference type="ARBA" id="ARBA00005709"/>
    </source>
</evidence>
<keyword evidence="3 4" id="KW-0975">Bacterial flagellum</keyword>
<reference evidence="7 8" key="1">
    <citation type="submission" date="2024-08" db="EMBL/GenBank/DDBJ databases">
        <authorList>
            <person name="Arias E."/>
        </authorList>
    </citation>
    <scope>NUCLEOTIDE SEQUENCE [LARGE SCALE GENOMIC DNA]</scope>
    <source>
        <strain evidence="7 8">FAM 24106</strain>
    </source>
</reference>
<keyword evidence="8" id="KW-1185">Reference proteome</keyword>
<evidence type="ECO:0000259" key="5">
    <source>
        <dbReference type="Pfam" id="PF00669"/>
    </source>
</evidence>
<protein>
    <recommendedName>
        <fullName evidence="2 4">Flagellin</fullName>
    </recommendedName>
</protein>
<dbReference type="InterPro" id="IPR042187">
    <property type="entry name" value="Flagellin_C_sub2"/>
</dbReference>
<dbReference type="EMBL" id="JBGQQK010000014">
    <property type="protein sequence ID" value="MFL2102803.1"/>
    <property type="molecule type" value="Genomic_DNA"/>
</dbReference>
<evidence type="ECO:0000256" key="4">
    <source>
        <dbReference type="RuleBase" id="RU362073"/>
    </source>
</evidence>
<dbReference type="Pfam" id="PF00700">
    <property type="entry name" value="Flagellin_C"/>
    <property type="match status" value="1"/>
</dbReference>
<comment type="caution">
    <text evidence="7">The sequence shown here is derived from an EMBL/GenBank/DDBJ whole genome shotgun (WGS) entry which is preliminary data.</text>
</comment>
<dbReference type="Gene3D" id="1.20.1330.10">
    <property type="entry name" value="f41 fragment of flagellin, N-terminal domain"/>
    <property type="match status" value="1"/>
</dbReference>
<accession>A0ABW8UIQ8</accession>
<keyword evidence="7" id="KW-0282">Flagellum</keyword>
<keyword evidence="4" id="KW-0964">Secreted</keyword>
<dbReference type="Gene3D" id="3.30.70.2120">
    <property type="match status" value="1"/>
</dbReference>
<dbReference type="Proteomes" id="UP001625374">
    <property type="component" value="Unassembled WGS sequence"/>
</dbReference>
<dbReference type="PANTHER" id="PTHR42792">
    <property type="entry name" value="FLAGELLIN"/>
    <property type="match status" value="1"/>
</dbReference>
<dbReference type="InterPro" id="IPR001029">
    <property type="entry name" value="Flagellin_N"/>
</dbReference>
<dbReference type="InterPro" id="IPR001492">
    <property type="entry name" value="Flagellin"/>
</dbReference>
<comment type="similarity">
    <text evidence="1 4">Belongs to the bacterial flagellin family.</text>
</comment>
<organism evidence="7 8">
    <name type="scientific">Marinilactibacillus psychrotolerans</name>
    <dbReference type="NCBI Taxonomy" id="191770"/>
    <lineage>
        <taxon>Bacteria</taxon>
        <taxon>Bacillati</taxon>
        <taxon>Bacillota</taxon>
        <taxon>Bacilli</taxon>
        <taxon>Lactobacillales</taxon>
        <taxon>Carnobacteriaceae</taxon>
        <taxon>Marinilactibacillus</taxon>
    </lineage>
</organism>
<dbReference type="Pfam" id="PF00669">
    <property type="entry name" value="Flagellin_N"/>
    <property type="match status" value="1"/>
</dbReference>
<gene>
    <name evidence="7" type="ORF">ACEN37_05990</name>
</gene>
<name>A0ABW8UIQ8_9LACT</name>
<feature type="domain" description="Flagellin C-terminal" evidence="6">
    <location>
        <begin position="288"/>
        <end position="373"/>
    </location>
</feature>
<feature type="domain" description="Flagellin N-terminal" evidence="5">
    <location>
        <begin position="3"/>
        <end position="138"/>
    </location>
</feature>